<reference evidence="2 3" key="1">
    <citation type="journal article" date="2024" name="Commun. Biol.">
        <title>Comparative genomic analysis of thermophilic fungi reveals convergent evolutionary adaptations and gene losses.</title>
        <authorList>
            <person name="Steindorff A.S."/>
            <person name="Aguilar-Pontes M.V."/>
            <person name="Robinson A.J."/>
            <person name="Andreopoulos B."/>
            <person name="LaButti K."/>
            <person name="Kuo A."/>
            <person name="Mondo S."/>
            <person name="Riley R."/>
            <person name="Otillar R."/>
            <person name="Haridas S."/>
            <person name="Lipzen A."/>
            <person name="Grimwood J."/>
            <person name="Schmutz J."/>
            <person name="Clum A."/>
            <person name="Reid I.D."/>
            <person name="Moisan M.C."/>
            <person name="Butler G."/>
            <person name="Nguyen T.T.M."/>
            <person name="Dewar K."/>
            <person name="Conant G."/>
            <person name="Drula E."/>
            <person name="Henrissat B."/>
            <person name="Hansel C."/>
            <person name="Singer S."/>
            <person name="Hutchinson M.I."/>
            <person name="de Vries R.P."/>
            <person name="Natvig D.O."/>
            <person name="Powell A.J."/>
            <person name="Tsang A."/>
            <person name="Grigoriev I.V."/>
        </authorList>
    </citation>
    <scope>NUCLEOTIDE SEQUENCE [LARGE SCALE GENOMIC DNA]</scope>
    <source>
        <strain evidence="2 3">CBS 620.91</strain>
    </source>
</reference>
<keyword evidence="3" id="KW-1185">Reference proteome</keyword>
<feature type="compositionally biased region" description="Gly residues" evidence="1">
    <location>
        <begin position="50"/>
        <end position="63"/>
    </location>
</feature>
<comment type="caution">
    <text evidence="2">The sequence shown here is derived from an EMBL/GenBank/DDBJ whole genome shotgun (WGS) entry which is preliminary data.</text>
</comment>
<feature type="compositionally biased region" description="Polar residues" evidence="1">
    <location>
        <begin position="132"/>
        <end position="145"/>
    </location>
</feature>
<evidence type="ECO:0000313" key="3">
    <source>
        <dbReference type="Proteomes" id="UP001583172"/>
    </source>
</evidence>
<evidence type="ECO:0000256" key="1">
    <source>
        <dbReference type="SAM" id="MobiDB-lite"/>
    </source>
</evidence>
<feature type="compositionally biased region" description="Acidic residues" evidence="1">
    <location>
        <begin position="75"/>
        <end position="98"/>
    </location>
</feature>
<organism evidence="2 3">
    <name type="scientific">Humicola insolens</name>
    <name type="common">Soft-rot fungus</name>
    <dbReference type="NCBI Taxonomy" id="85995"/>
    <lineage>
        <taxon>Eukaryota</taxon>
        <taxon>Fungi</taxon>
        <taxon>Dikarya</taxon>
        <taxon>Ascomycota</taxon>
        <taxon>Pezizomycotina</taxon>
        <taxon>Sordariomycetes</taxon>
        <taxon>Sordariomycetidae</taxon>
        <taxon>Sordariales</taxon>
        <taxon>Chaetomiaceae</taxon>
        <taxon>Mycothermus</taxon>
    </lineage>
</organism>
<name>A0ABR3VET6_HUMIN</name>
<dbReference type="Proteomes" id="UP001583172">
    <property type="component" value="Unassembled WGS sequence"/>
</dbReference>
<feature type="compositionally biased region" description="Gly residues" evidence="1">
    <location>
        <begin position="114"/>
        <end position="124"/>
    </location>
</feature>
<sequence length="403" mass="42667">MSAPQTPAHSPQPSLDYSAASFGSFSPHQDRRQSKASSFNDSSTDLGISAGAGNGGGGGGGLGNLADELAGAFYDGEDDDYDGYDDGAYEDGVEDEQDLPGQGPGINLEHVSGQDGGQGPAGGEGLRDSRLESNTPTDAARSNLNLPVPSNGRGCHHHHRRKGSEYDGSDYGSESDLDSPGMPPRLVDKMDEIEALARRGTENIGSAADGAFKRVTEGLRDLSSQAGVESAATRLITAHTALTTHLTHQTRQLHNLTFPLLSPLAAPPSEESVAALLPMLLTLTELLPRPSTSSLTALDSLHTLSADLALALNHLSDALHMARQTTQAAGRRLRGARELVAEMRRDEELRVEAEAWINRGGWGERLRKRECAGVCGDVVGGFEKVCESWRERLVALAEGESKA</sequence>
<protein>
    <submittedName>
        <fullName evidence="2">Uncharacterized protein</fullName>
    </submittedName>
</protein>
<feature type="compositionally biased region" description="Polar residues" evidence="1">
    <location>
        <begin position="35"/>
        <end position="45"/>
    </location>
</feature>
<feature type="compositionally biased region" description="Low complexity" evidence="1">
    <location>
        <begin position="64"/>
        <end position="74"/>
    </location>
</feature>
<accession>A0ABR3VET6</accession>
<proteinExistence type="predicted"/>
<feature type="region of interest" description="Disordered" evidence="1">
    <location>
        <begin position="1"/>
        <end position="186"/>
    </location>
</feature>
<evidence type="ECO:0000313" key="2">
    <source>
        <dbReference type="EMBL" id="KAL1840369.1"/>
    </source>
</evidence>
<feature type="compositionally biased region" description="Polar residues" evidence="1">
    <location>
        <begin position="1"/>
        <end position="27"/>
    </location>
</feature>
<dbReference type="EMBL" id="JAZGSY010000116">
    <property type="protein sequence ID" value="KAL1840369.1"/>
    <property type="molecule type" value="Genomic_DNA"/>
</dbReference>
<gene>
    <name evidence="2" type="ORF">VTJ49DRAFT_542</name>
</gene>